<protein>
    <submittedName>
        <fullName evidence="1">Helix-turn-helix domain-containing protein</fullName>
    </submittedName>
</protein>
<dbReference type="KEGG" id="sfol:H3H32_11085"/>
<evidence type="ECO:0000313" key="1">
    <source>
        <dbReference type="EMBL" id="QMW05387.1"/>
    </source>
</evidence>
<dbReference type="Proteomes" id="UP000515369">
    <property type="component" value="Chromosome"/>
</dbReference>
<reference evidence="1 2" key="1">
    <citation type="submission" date="2020-07" db="EMBL/GenBank/DDBJ databases">
        <title>Spirosoma foliorum sp. nov., isolated from the leaves on the Nejang mountain Korea, Republic of.</title>
        <authorList>
            <person name="Ho H."/>
            <person name="Lee Y.-J."/>
            <person name="Nurcahyanto D.-A."/>
            <person name="Kim S.-G."/>
        </authorList>
    </citation>
    <scope>NUCLEOTIDE SEQUENCE [LARGE SCALE GENOMIC DNA]</scope>
    <source>
        <strain evidence="1 2">PL0136</strain>
    </source>
</reference>
<dbReference type="Gene3D" id="1.10.10.10">
    <property type="entry name" value="Winged helix-like DNA-binding domain superfamily/Winged helix DNA-binding domain"/>
    <property type="match status" value="1"/>
</dbReference>
<dbReference type="EMBL" id="CP059732">
    <property type="protein sequence ID" value="QMW05387.1"/>
    <property type="molecule type" value="Genomic_DNA"/>
</dbReference>
<accession>A0A7G5H2P5</accession>
<keyword evidence="2" id="KW-1185">Reference proteome</keyword>
<dbReference type="AlphaFoldDB" id="A0A7G5H2P5"/>
<dbReference type="SUPFAM" id="SSF46785">
    <property type="entry name" value="Winged helix' DNA-binding domain"/>
    <property type="match status" value="1"/>
</dbReference>
<sequence>MNDFSGIWLPATVLGLTGLNLSEKVVLSQVIMLSRDGECRAKNDYLSRQTGVTVTTISTTLTRLQKKGYIHIEDGKEQGNKRQMYPSLKSLNTLFKNLKEGDVASLKIFKTLYKNFKEALKEIERPYLNILYSLFQNFKELIYRIDNKEENKEENKTEKVFKEKKGAKALFWSVLKLTDGIYKNKATYEAFIKAEKKKNPNPQFRAAPFPFRLEPSHV</sequence>
<proteinExistence type="predicted"/>
<dbReference type="InterPro" id="IPR036390">
    <property type="entry name" value="WH_DNA-bd_sf"/>
</dbReference>
<gene>
    <name evidence="1" type="ORF">H3H32_11085</name>
</gene>
<dbReference type="Pfam" id="PF13730">
    <property type="entry name" value="HTH_36"/>
    <property type="match status" value="1"/>
</dbReference>
<name>A0A7G5H2P5_9BACT</name>
<organism evidence="1 2">
    <name type="scientific">Spirosoma foliorum</name>
    <dbReference type="NCBI Taxonomy" id="2710596"/>
    <lineage>
        <taxon>Bacteria</taxon>
        <taxon>Pseudomonadati</taxon>
        <taxon>Bacteroidota</taxon>
        <taxon>Cytophagia</taxon>
        <taxon>Cytophagales</taxon>
        <taxon>Cytophagaceae</taxon>
        <taxon>Spirosoma</taxon>
    </lineage>
</organism>
<dbReference type="InterPro" id="IPR036388">
    <property type="entry name" value="WH-like_DNA-bd_sf"/>
</dbReference>
<evidence type="ECO:0000313" key="2">
    <source>
        <dbReference type="Proteomes" id="UP000515369"/>
    </source>
</evidence>
<dbReference type="RefSeq" id="WP_182462734.1">
    <property type="nucleotide sequence ID" value="NZ_CP059732.1"/>
</dbReference>